<accession>A0ACD5WBM5</accession>
<reference evidence="1" key="2">
    <citation type="submission" date="2025-09" db="UniProtKB">
        <authorList>
            <consortium name="EnsemblPlants"/>
        </authorList>
    </citation>
    <scope>IDENTIFICATION</scope>
</reference>
<proteinExistence type="predicted"/>
<dbReference type="EnsemblPlants" id="AVESA.00010b.r2.4AG0613660.1">
    <property type="protein sequence ID" value="AVESA.00010b.r2.4AG0613660.1.CDS"/>
    <property type="gene ID" value="AVESA.00010b.r2.4AG0613660"/>
</dbReference>
<evidence type="ECO:0000313" key="1">
    <source>
        <dbReference type="EnsemblPlants" id="AVESA.00010b.r2.4AG0613660.1.CDS"/>
    </source>
</evidence>
<protein>
    <submittedName>
        <fullName evidence="1">Uncharacterized protein</fullName>
    </submittedName>
</protein>
<keyword evidence="2" id="KW-1185">Reference proteome</keyword>
<reference evidence="1" key="1">
    <citation type="submission" date="2021-05" db="EMBL/GenBank/DDBJ databases">
        <authorList>
            <person name="Scholz U."/>
            <person name="Mascher M."/>
            <person name="Fiebig A."/>
        </authorList>
    </citation>
    <scope>NUCLEOTIDE SEQUENCE [LARGE SCALE GENOMIC DNA]</scope>
</reference>
<name>A0ACD5WBM5_AVESA</name>
<sequence>MSSPVLLLQILCSLLVAGILLSCLQGGAAVIGSASGDKEVLVELKRFLVANNRVNRGDYDGWPESDPTACAWRGVSCDVDGRVASLNLTGSSISGPAFANFSRLGALTSLDLSDNSIIGALPTGDLNQCHGLEHLNLSHNLITGPLDISGLTKLRVLDVSGNRLEGGVAGNFPAICADLAVLDLSTNTLTGNITGLFDGCARLEVVNLSSNNFTGELWPGVARFRQFSATENFLTGSVPWSTFPDGGCRLQSLDLSGNRLVGDIPDSVAKCVNLTYISLWENNFTGMIPAALGELAVLETLVLGTNRLDRQIPHKLTNCRKLQVLDISSNMFGGDVQETFGKFAGLKHLLLHDNNYTGGIVASGVLRLPELVMLDLSSNAFTGHLPPEVADMRSLKYLMLADNNFSGQIPPEYGRLAELQALDLSSNTLSGGIPSSIGNLTSLLWLMLARNQLSGTIPPEIGNCASLLWLNLADNRLTGTIPRELAEIGSDPGPTFAKNGNDPGVLAGSGNCQAMKRWIPVSYPPFSFLYSVITRENCRSMRDRILKGYGPDGVFPSCTNNSRSSRVNSNTISGTGYAQLSRNLLSGEIPSQIGGMRHLSLLHLDSNRLTGRLPPEIGQLPLVMLNASGNSISGPIPSEIGQMLCVERMDLSYNNFSGELPASLGQLIQLNTFNVSYNPLLSGEFPSTGQFGTFDEQSFLGDPRLHLGRLTQQPPPAGAPGPPAAIHTGLLVSPTNVAVLSFFFFLVIGFIAGTLRRSLPVWQLLVALMGFVSEKLMIWK</sequence>
<evidence type="ECO:0000313" key="2">
    <source>
        <dbReference type="Proteomes" id="UP001732700"/>
    </source>
</evidence>
<organism evidence="1 2">
    <name type="scientific">Avena sativa</name>
    <name type="common">Oat</name>
    <dbReference type="NCBI Taxonomy" id="4498"/>
    <lineage>
        <taxon>Eukaryota</taxon>
        <taxon>Viridiplantae</taxon>
        <taxon>Streptophyta</taxon>
        <taxon>Embryophyta</taxon>
        <taxon>Tracheophyta</taxon>
        <taxon>Spermatophyta</taxon>
        <taxon>Magnoliopsida</taxon>
        <taxon>Liliopsida</taxon>
        <taxon>Poales</taxon>
        <taxon>Poaceae</taxon>
        <taxon>BOP clade</taxon>
        <taxon>Pooideae</taxon>
        <taxon>Poodae</taxon>
        <taxon>Poeae</taxon>
        <taxon>Poeae Chloroplast Group 1 (Aveneae type)</taxon>
        <taxon>Aveninae</taxon>
        <taxon>Avena</taxon>
    </lineage>
</organism>
<dbReference type="Proteomes" id="UP001732700">
    <property type="component" value="Chromosome 4A"/>
</dbReference>